<dbReference type="SUPFAM" id="SSF50353">
    <property type="entry name" value="Cytokine"/>
    <property type="match status" value="1"/>
</dbReference>
<organism evidence="10">
    <name type="scientific">Castor canadensis</name>
    <name type="common">American beaver</name>
    <dbReference type="NCBI Taxonomy" id="51338"/>
    <lineage>
        <taxon>Eukaryota</taxon>
        <taxon>Metazoa</taxon>
        <taxon>Chordata</taxon>
        <taxon>Craniata</taxon>
        <taxon>Vertebrata</taxon>
        <taxon>Euteleostomi</taxon>
        <taxon>Mammalia</taxon>
        <taxon>Eutheria</taxon>
        <taxon>Euarchontoglires</taxon>
        <taxon>Glires</taxon>
        <taxon>Rodentia</taxon>
        <taxon>Castorimorpha</taxon>
        <taxon>Castoridae</taxon>
        <taxon>Castor</taxon>
    </lineage>
</organism>
<evidence type="ECO:0000313" key="9">
    <source>
        <dbReference type="Proteomes" id="UP001732720"/>
    </source>
</evidence>
<gene>
    <name evidence="8 10" type="primary">Fgf21</name>
</gene>
<dbReference type="Pfam" id="PF00167">
    <property type="entry name" value="FGF"/>
    <property type="match status" value="1"/>
</dbReference>
<keyword evidence="9" id="KW-1185">Reference proteome</keyword>
<dbReference type="FunFam" id="2.80.10.50:FF:000053">
    <property type="entry name" value="Fibroblast growth factor"/>
    <property type="match status" value="1"/>
</dbReference>
<dbReference type="PANTHER" id="PTHR11486">
    <property type="entry name" value="FIBROBLAST GROWTH FACTOR"/>
    <property type="match status" value="1"/>
</dbReference>
<dbReference type="AlphaFoldDB" id="A0A8B7U380"/>
<dbReference type="GO" id="GO:0008083">
    <property type="term" value="F:growth factor activity"/>
    <property type="evidence" value="ECO:0007669"/>
    <property type="project" value="UniProtKB-KW"/>
</dbReference>
<sequence length="214" mass="22956">MDWANAKVEVPGLWVPVLVVVLLGGACQARPIPDSSPLLQFGGQVRQRHLYTDDTQDTETHLEIRADGTVAGAAHRSPESLLELKALKPGVIQILGVKTSRFLCQRPDGTLYGSLHFDPAACSFRELLLEDGYNVYHSEALGLPLRLPLRLPPHSSAPQDAAPRGPARFLPLPGLPHAPPEPPEILAPEPPDVGSSDPLSMVGPLQGRSPSYAS</sequence>
<accession>A0A8B7U380</accession>
<dbReference type="KEGG" id="ccan:109682677"/>
<dbReference type="Proteomes" id="UP001732720">
    <property type="component" value="Chromosome 16"/>
</dbReference>
<dbReference type="PROSITE" id="PS00247">
    <property type="entry name" value="HBGF_FGF"/>
    <property type="match status" value="1"/>
</dbReference>
<dbReference type="InterPro" id="IPR008996">
    <property type="entry name" value="IL1/FGF"/>
</dbReference>
<dbReference type="GeneID" id="109682677"/>
<dbReference type="PROSITE" id="PS51257">
    <property type="entry name" value="PROKAR_LIPOPROTEIN"/>
    <property type="match status" value="1"/>
</dbReference>
<protein>
    <recommendedName>
        <fullName evidence="6">Fibroblast growth factor</fullName>
        <shortName evidence="6">FGF</shortName>
    </recommendedName>
</protein>
<evidence type="ECO:0000256" key="4">
    <source>
        <dbReference type="ARBA" id="ARBA00022729"/>
    </source>
</evidence>
<evidence type="ECO:0000256" key="2">
    <source>
        <dbReference type="ARBA" id="ARBA00007936"/>
    </source>
</evidence>
<dbReference type="GO" id="GO:0005576">
    <property type="term" value="C:extracellular region"/>
    <property type="evidence" value="ECO:0007669"/>
    <property type="project" value="UniProtKB-SubCell"/>
</dbReference>
<dbReference type="InterPro" id="IPR002209">
    <property type="entry name" value="Fibroblast_GF_fam"/>
</dbReference>
<reference evidence="10" key="2">
    <citation type="submission" date="2025-04" db="UniProtKB">
        <authorList>
            <consortium name="RefSeq"/>
        </authorList>
    </citation>
    <scope>IDENTIFICATION</scope>
    <source>
        <tissue evidence="10">Leukocyte</tissue>
    </source>
</reference>
<evidence type="ECO:0000256" key="5">
    <source>
        <dbReference type="ARBA" id="ARBA00023030"/>
    </source>
</evidence>
<evidence type="ECO:0000313" key="10">
    <source>
        <dbReference type="RefSeq" id="XP_020013637.1"/>
    </source>
</evidence>
<name>A0A8B7U380_CASCN</name>
<proteinExistence type="inferred from homology"/>
<keyword evidence="5" id="KW-0339">Growth factor</keyword>
<evidence type="ECO:0000313" key="8">
    <source>
        <dbReference type="Ensembl" id="ENSCCNP00000022856.1"/>
    </source>
</evidence>
<dbReference type="Gene3D" id="2.80.10.50">
    <property type="match status" value="1"/>
</dbReference>
<feature type="chain" id="PRO_5044519684" description="Fibroblast growth factor" evidence="6">
    <location>
        <begin position="30"/>
        <end position="214"/>
    </location>
</feature>
<feature type="compositionally biased region" description="Pro residues" evidence="7">
    <location>
        <begin position="173"/>
        <end position="191"/>
    </location>
</feature>
<dbReference type="Ensembl" id="ENSCCNT00000029250.1">
    <property type="protein sequence ID" value="ENSCCNP00000022856.1"/>
    <property type="gene ID" value="ENSCCNG00000022488.1"/>
</dbReference>
<comment type="subcellular location">
    <subcellularLocation>
        <location evidence="1">Secreted</location>
    </subcellularLocation>
</comment>
<keyword evidence="3" id="KW-0964">Secreted</keyword>
<comment type="similarity">
    <text evidence="2 6">Belongs to the heparin-binding growth factors family.</text>
</comment>
<evidence type="ECO:0000256" key="1">
    <source>
        <dbReference type="ARBA" id="ARBA00004613"/>
    </source>
</evidence>
<evidence type="ECO:0000256" key="3">
    <source>
        <dbReference type="ARBA" id="ARBA00022525"/>
    </source>
</evidence>
<dbReference type="OrthoDB" id="5987799at2759"/>
<dbReference type="SMART" id="SM00442">
    <property type="entry name" value="FGF"/>
    <property type="match status" value="1"/>
</dbReference>
<feature type="region of interest" description="Disordered" evidence="7">
    <location>
        <begin position="154"/>
        <end position="214"/>
    </location>
</feature>
<keyword evidence="4 6" id="KW-0732">Signal</keyword>
<reference evidence="8" key="1">
    <citation type="submission" date="2023-09" db="UniProtKB">
        <authorList>
            <consortium name="Ensembl"/>
        </authorList>
    </citation>
    <scope>IDENTIFICATION</scope>
</reference>
<dbReference type="CTD" id="26291"/>
<feature type="signal peptide" evidence="6">
    <location>
        <begin position="1"/>
        <end position="29"/>
    </location>
</feature>
<evidence type="ECO:0000256" key="7">
    <source>
        <dbReference type="SAM" id="MobiDB-lite"/>
    </source>
</evidence>
<dbReference type="RefSeq" id="XP_020013637.1">
    <property type="nucleotide sequence ID" value="XM_020158048.1"/>
</dbReference>
<dbReference type="PRINTS" id="PR00263">
    <property type="entry name" value="HBGFFGF"/>
</dbReference>
<evidence type="ECO:0000256" key="6">
    <source>
        <dbReference type="RuleBase" id="RU049442"/>
    </source>
</evidence>